<feature type="compositionally biased region" description="Pro residues" evidence="1">
    <location>
        <begin position="15"/>
        <end position="53"/>
    </location>
</feature>
<feature type="compositionally biased region" description="Acidic residues" evidence="1">
    <location>
        <begin position="55"/>
        <end position="64"/>
    </location>
</feature>
<name>A0A9P7JPU5_9AGAM</name>
<gene>
    <name evidence="2" type="ORF">F5147DRAFT_747415</name>
</gene>
<sequence length="779" mass="88772">MHACHLVALAQDFLPTPPQSPPPPDFLPTPPQSPPPPDFLPPPPDFSPPPPDVVPLDDDEDPESEFMDVSGRYYRTYHSLINGEHPEHDTPLWMGKDYEVWYRDPCVMAHNMLANTTYKGEIDYAPFREYDSSDDTRRWKDFMSGDWAWQQAVCIRCISYNSGHTNIYQDKLSKDPNTHGSMFIPIILGSDKTTVSVGTGNNKYYPLYASIGNVHNNVRRAHHDALVIIGFLSIPKTTRKYAHGDSFHLFCCQLFHCLLSAILSTLKPAMTEYEVLCCADGHFQRIIFGLGPYIADYEEQLVLSCTVKNWCLKCLAHWGDLDNGGIPRTREHTDLLVRENIDSDTLWHEFCIVSVLVLISFDLLHQLVKGTFKDHLVDWVLKYLKLMHGTKLGEEIMSDIDHRYWMGNNSKALMKVFIPAIEGHVPQDMVRAFCVLLEFCYIARRNVITEASLVQLSDVLTRFHHYCQIFETTGTVPHFSLPRQHSMIHYADMIWLFGAPNGLCLSITESKHIKAVKEPWWWSNKHNALGQMLLTNQWLDKLAASCWDFAARGMLVGSVLSRAVAALEQNCIRTVAELADEVDVPHLRHFIRYFLFSQLFLNDPRNPEDVPAASCPRHEGGLYVFNSAAATFYAPSDPSGIGGMQHEQIQACPLWRNVSPHNDYLEGMKGLKVARAKCFCSFKFDWVTYPCALVQWFDKVSDCADEDTGMWIVCPSVYDDGTPNFAIIHIDTVYHAAHLIPVYGPDFIADDIKYFHSYDAFRSFYVNKFADHHAFEIAS</sequence>
<dbReference type="Pfam" id="PF18759">
    <property type="entry name" value="Plavaka"/>
    <property type="match status" value="1"/>
</dbReference>
<protein>
    <submittedName>
        <fullName evidence="2">Uncharacterized protein</fullName>
    </submittedName>
</protein>
<dbReference type="OrthoDB" id="3199698at2759"/>
<dbReference type="InterPro" id="IPR041078">
    <property type="entry name" value="Plavaka"/>
</dbReference>
<proteinExistence type="predicted"/>
<evidence type="ECO:0000313" key="3">
    <source>
        <dbReference type="Proteomes" id="UP000823399"/>
    </source>
</evidence>
<organism evidence="2 3">
    <name type="scientific">Suillus discolor</name>
    <dbReference type="NCBI Taxonomy" id="1912936"/>
    <lineage>
        <taxon>Eukaryota</taxon>
        <taxon>Fungi</taxon>
        <taxon>Dikarya</taxon>
        <taxon>Basidiomycota</taxon>
        <taxon>Agaricomycotina</taxon>
        <taxon>Agaricomycetes</taxon>
        <taxon>Agaricomycetidae</taxon>
        <taxon>Boletales</taxon>
        <taxon>Suillineae</taxon>
        <taxon>Suillaceae</taxon>
        <taxon>Suillus</taxon>
    </lineage>
</organism>
<evidence type="ECO:0000256" key="1">
    <source>
        <dbReference type="SAM" id="MobiDB-lite"/>
    </source>
</evidence>
<dbReference type="AlphaFoldDB" id="A0A9P7JPU5"/>
<dbReference type="RefSeq" id="XP_041288758.1">
    <property type="nucleotide sequence ID" value="XM_041439947.1"/>
</dbReference>
<accession>A0A9P7JPU5</accession>
<dbReference type="GeneID" id="64702206"/>
<evidence type="ECO:0000313" key="2">
    <source>
        <dbReference type="EMBL" id="KAG2098000.1"/>
    </source>
</evidence>
<reference evidence="2" key="1">
    <citation type="journal article" date="2020" name="New Phytol.">
        <title>Comparative genomics reveals dynamic genome evolution in host specialist ectomycorrhizal fungi.</title>
        <authorList>
            <person name="Lofgren L.A."/>
            <person name="Nguyen N.H."/>
            <person name="Vilgalys R."/>
            <person name="Ruytinx J."/>
            <person name="Liao H.L."/>
            <person name="Branco S."/>
            <person name="Kuo A."/>
            <person name="LaButti K."/>
            <person name="Lipzen A."/>
            <person name="Andreopoulos W."/>
            <person name="Pangilinan J."/>
            <person name="Riley R."/>
            <person name="Hundley H."/>
            <person name="Na H."/>
            <person name="Barry K."/>
            <person name="Grigoriev I.V."/>
            <person name="Stajich J.E."/>
            <person name="Kennedy P.G."/>
        </authorList>
    </citation>
    <scope>NUCLEOTIDE SEQUENCE</scope>
    <source>
        <strain evidence="2">FC423</strain>
    </source>
</reference>
<comment type="caution">
    <text evidence="2">The sequence shown here is derived from an EMBL/GenBank/DDBJ whole genome shotgun (WGS) entry which is preliminary data.</text>
</comment>
<keyword evidence="3" id="KW-1185">Reference proteome</keyword>
<dbReference type="Proteomes" id="UP000823399">
    <property type="component" value="Unassembled WGS sequence"/>
</dbReference>
<feature type="region of interest" description="Disordered" evidence="1">
    <location>
        <begin position="10"/>
        <end position="64"/>
    </location>
</feature>
<dbReference type="EMBL" id="JABBWM010000063">
    <property type="protein sequence ID" value="KAG2098000.1"/>
    <property type="molecule type" value="Genomic_DNA"/>
</dbReference>